<organism evidence="1">
    <name type="scientific">marine sediment metagenome</name>
    <dbReference type="NCBI Taxonomy" id="412755"/>
    <lineage>
        <taxon>unclassified sequences</taxon>
        <taxon>metagenomes</taxon>
        <taxon>ecological metagenomes</taxon>
    </lineage>
</organism>
<comment type="caution">
    <text evidence="1">The sequence shown here is derived from an EMBL/GenBank/DDBJ whole genome shotgun (WGS) entry which is preliminary data.</text>
</comment>
<reference evidence="1" key="1">
    <citation type="journal article" date="2015" name="Nature">
        <title>Complex archaea that bridge the gap between prokaryotes and eukaryotes.</title>
        <authorList>
            <person name="Spang A."/>
            <person name="Saw J.H."/>
            <person name="Jorgensen S.L."/>
            <person name="Zaremba-Niedzwiedzka K."/>
            <person name="Martijn J."/>
            <person name="Lind A.E."/>
            <person name="van Eijk R."/>
            <person name="Schleper C."/>
            <person name="Guy L."/>
            <person name="Ettema T.J."/>
        </authorList>
    </citation>
    <scope>NUCLEOTIDE SEQUENCE</scope>
</reference>
<name>A0A0F9MK74_9ZZZZ</name>
<evidence type="ECO:0008006" key="2">
    <source>
        <dbReference type="Google" id="ProtNLM"/>
    </source>
</evidence>
<dbReference type="EMBL" id="LAZR01008684">
    <property type="protein sequence ID" value="KKM77175.1"/>
    <property type="molecule type" value="Genomic_DNA"/>
</dbReference>
<sequence>MSVAENIDGSDVAKTKSVGDGKVASLYRMAMPGHLCPYGLKSKSLLERKRLSFDDILLTTRDEVDAFKAAHGVETTPILLIGGWR</sequence>
<evidence type="ECO:0000313" key="1">
    <source>
        <dbReference type="EMBL" id="KKM77175.1"/>
    </source>
</evidence>
<dbReference type="InterPro" id="IPR036249">
    <property type="entry name" value="Thioredoxin-like_sf"/>
</dbReference>
<protein>
    <recommendedName>
        <fullName evidence="2">Glutaredoxin domain-containing protein</fullName>
    </recommendedName>
</protein>
<accession>A0A0F9MK74</accession>
<dbReference type="AlphaFoldDB" id="A0A0F9MK74"/>
<proteinExistence type="predicted"/>
<gene>
    <name evidence="1" type="ORF">LCGC14_1372670</name>
</gene>
<dbReference type="SUPFAM" id="SSF52833">
    <property type="entry name" value="Thioredoxin-like"/>
    <property type="match status" value="1"/>
</dbReference>